<gene>
    <name evidence="2" type="ORF">HGG79_10595</name>
</gene>
<protein>
    <submittedName>
        <fullName evidence="2">ABC transporter permease subunit</fullName>
    </submittedName>
</protein>
<accession>A0A923EC14</accession>
<evidence type="ECO:0000313" key="3">
    <source>
        <dbReference type="Proteomes" id="UP000563151"/>
    </source>
</evidence>
<organism evidence="2 3">
    <name type="scientific">Clostridium tetanomorphum</name>
    <dbReference type="NCBI Taxonomy" id="1553"/>
    <lineage>
        <taxon>Bacteria</taxon>
        <taxon>Bacillati</taxon>
        <taxon>Bacillota</taxon>
        <taxon>Clostridia</taxon>
        <taxon>Eubacteriales</taxon>
        <taxon>Clostridiaceae</taxon>
        <taxon>Clostridium</taxon>
    </lineage>
</organism>
<evidence type="ECO:0000313" key="2">
    <source>
        <dbReference type="EMBL" id="MBC2398219.1"/>
    </source>
</evidence>
<comment type="caution">
    <text evidence="2">The sequence shown here is derived from an EMBL/GenBank/DDBJ whole genome shotgun (WGS) entry which is preliminary data.</text>
</comment>
<feature type="transmembrane region" description="Helical" evidence="1">
    <location>
        <begin position="175"/>
        <end position="194"/>
    </location>
</feature>
<keyword evidence="1" id="KW-0472">Membrane</keyword>
<dbReference type="Pfam" id="PF12730">
    <property type="entry name" value="ABC2_membrane_4"/>
    <property type="match status" value="1"/>
</dbReference>
<dbReference type="AlphaFoldDB" id="A0A923EC14"/>
<feature type="transmembrane region" description="Helical" evidence="1">
    <location>
        <begin position="59"/>
        <end position="80"/>
    </location>
</feature>
<keyword evidence="3" id="KW-1185">Reference proteome</keyword>
<dbReference type="Proteomes" id="UP000563151">
    <property type="component" value="Unassembled WGS sequence"/>
</dbReference>
<feature type="transmembrane region" description="Helical" evidence="1">
    <location>
        <begin position="18"/>
        <end position="39"/>
    </location>
</feature>
<keyword evidence="1" id="KW-0812">Transmembrane</keyword>
<name>A0A923EC14_CLOTT</name>
<sequence length="245" mass="27987">MFFKCILVERLKTKRQRFWLIAVFIPMLSILLGLMNFYFNYNVLVQSGDNEWLEAWTQVTLFYGLLILPILSGVYVSMICRHEHMSGGWKQILALPVSKWNIYGAKLLVSWELILKTQASLLVFYIILGRVSGIKSNIPWGFMLNALFLCLIAAFVLASIQMAFTISLKSFSIPLMINIFCTFMGLPILTLKIRQIYPWCMPFVAMSAPDEGRIASFGVFIIAAITIFILATSIGYFKFKKNCID</sequence>
<feature type="transmembrane region" description="Helical" evidence="1">
    <location>
        <begin position="214"/>
        <end position="237"/>
    </location>
</feature>
<keyword evidence="1" id="KW-1133">Transmembrane helix</keyword>
<dbReference type="RefSeq" id="WP_051593146.1">
    <property type="nucleotide sequence ID" value="NZ_JAAZWO010000011.1"/>
</dbReference>
<dbReference type="EMBL" id="JAAZWO010000011">
    <property type="protein sequence ID" value="MBC2398219.1"/>
    <property type="molecule type" value="Genomic_DNA"/>
</dbReference>
<proteinExistence type="predicted"/>
<feature type="transmembrane region" description="Helical" evidence="1">
    <location>
        <begin position="108"/>
        <end position="128"/>
    </location>
</feature>
<reference evidence="2 3" key="1">
    <citation type="submission" date="2020-04" db="EMBL/GenBank/DDBJ databases">
        <title>Genomic insights into acetone-butanol-ethanol (ABE) fermentation by sequencing solventogenic clostridia strains.</title>
        <authorList>
            <person name="Brown S."/>
        </authorList>
    </citation>
    <scope>NUCLEOTIDE SEQUENCE [LARGE SCALE GENOMIC DNA]</scope>
    <source>
        <strain evidence="2 3">DJ011</strain>
    </source>
</reference>
<feature type="transmembrane region" description="Helical" evidence="1">
    <location>
        <begin position="140"/>
        <end position="163"/>
    </location>
</feature>
<dbReference type="CDD" id="cd21809">
    <property type="entry name" value="ABC-2_lan_permease-like"/>
    <property type="match status" value="1"/>
</dbReference>
<evidence type="ECO:0000256" key="1">
    <source>
        <dbReference type="SAM" id="Phobius"/>
    </source>
</evidence>